<keyword evidence="4" id="KW-1185">Reference proteome</keyword>
<evidence type="ECO:0000313" key="4">
    <source>
        <dbReference type="Proteomes" id="UP000632138"/>
    </source>
</evidence>
<dbReference type="InterPro" id="IPR003593">
    <property type="entry name" value="AAA+_ATPase"/>
</dbReference>
<dbReference type="Proteomes" id="UP000632138">
    <property type="component" value="Unassembled WGS sequence"/>
</dbReference>
<sequence length="343" mass="38067">MIYNGSGRPHNHIERLPEPPPWRVFDGGPPLAPPTTDAQSRTRVAEMHQAVAYQPEPETVELVNAALYLRRPLLVTGRPGTGKSTLAYAIARELGLGPVLHWPITSRSTLKDGLYQYDPLSRLQSFRPGADPGTGDDIDMYLRLGPLGTALLPWERPRVLLIDELDKSDIDLPNDLLTVFERGDYKIPELVRIAERYPQCSVPVEDSAQRVTVTDGLVRCRAFPIVIMTSNAEREFPAAFLRRCVSLHLKEPGAGQLVQIVRAHLGGLADSGADLIERFLARRSQGALATDQLLNAIYLLNQAELAREEGTLEVDRQVLADRIFSYLSDTAEDAEFELSLDES</sequence>
<reference evidence="3 4" key="1">
    <citation type="submission" date="2021-01" db="EMBL/GenBank/DDBJ databases">
        <title>Actinoplanes sp. nov. LDG1-06 isolated from lichen.</title>
        <authorList>
            <person name="Saeng-In P."/>
            <person name="Phongsopitanun W."/>
            <person name="Kanchanasin P."/>
            <person name="Yuki M."/>
            <person name="Kudo T."/>
            <person name="Ohkuma M."/>
            <person name="Tanasupawat S."/>
        </authorList>
    </citation>
    <scope>NUCLEOTIDE SEQUENCE [LARGE SCALE GENOMIC DNA]</scope>
    <source>
        <strain evidence="3 4">LDG1-06</strain>
    </source>
</reference>
<dbReference type="SMART" id="SM00382">
    <property type="entry name" value="AAA"/>
    <property type="match status" value="1"/>
</dbReference>
<dbReference type="Pfam" id="PF07728">
    <property type="entry name" value="AAA_5"/>
    <property type="match status" value="1"/>
</dbReference>
<gene>
    <name evidence="3" type="ORF">JIG36_13075</name>
</gene>
<comment type="caution">
    <text evidence="3">The sequence shown here is derived from an EMBL/GenBank/DDBJ whole genome shotgun (WGS) entry which is preliminary data.</text>
</comment>
<evidence type="ECO:0000259" key="2">
    <source>
        <dbReference type="SMART" id="SM00382"/>
    </source>
</evidence>
<dbReference type="InterPro" id="IPR011704">
    <property type="entry name" value="ATPase_dyneun-rel_AAA"/>
</dbReference>
<evidence type="ECO:0000313" key="3">
    <source>
        <dbReference type="EMBL" id="MBM2616489.1"/>
    </source>
</evidence>
<feature type="domain" description="AAA+ ATPase" evidence="2">
    <location>
        <begin position="69"/>
        <end position="255"/>
    </location>
</feature>
<accession>A0ABS2AB25</accession>
<organism evidence="3 4">
    <name type="scientific">Paractinoplanes ovalisporus</name>
    <dbReference type="NCBI Taxonomy" id="2810368"/>
    <lineage>
        <taxon>Bacteria</taxon>
        <taxon>Bacillati</taxon>
        <taxon>Actinomycetota</taxon>
        <taxon>Actinomycetes</taxon>
        <taxon>Micromonosporales</taxon>
        <taxon>Micromonosporaceae</taxon>
        <taxon>Paractinoplanes</taxon>
    </lineage>
</organism>
<name>A0ABS2AB25_9ACTN</name>
<protein>
    <submittedName>
        <fullName evidence="3">MoxR family ATPase</fullName>
    </submittedName>
</protein>
<dbReference type="EMBL" id="JAENHP010000003">
    <property type="protein sequence ID" value="MBM2616489.1"/>
    <property type="molecule type" value="Genomic_DNA"/>
</dbReference>
<dbReference type="SUPFAM" id="SSF52540">
    <property type="entry name" value="P-loop containing nucleoside triphosphate hydrolases"/>
    <property type="match status" value="1"/>
</dbReference>
<dbReference type="Gene3D" id="3.40.50.300">
    <property type="entry name" value="P-loop containing nucleotide triphosphate hydrolases"/>
    <property type="match status" value="1"/>
</dbReference>
<evidence type="ECO:0000256" key="1">
    <source>
        <dbReference type="SAM" id="MobiDB-lite"/>
    </source>
</evidence>
<proteinExistence type="predicted"/>
<dbReference type="InterPro" id="IPR027417">
    <property type="entry name" value="P-loop_NTPase"/>
</dbReference>
<feature type="region of interest" description="Disordered" evidence="1">
    <location>
        <begin position="1"/>
        <end position="38"/>
    </location>
</feature>